<dbReference type="GO" id="GO:0004573">
    <property type="term" value="F:Glc3Man9GlcNAc2 oligosaccharide glucosidase activity"/>
    <property type="evidence" value="ECO:0007669"/>
    <property type="project" value="InterPro"/>
</dbReference>
<dbReference type="InterPro" id="IPR004888">
    <property type="entry name" value="Glycoside_hydrolase_63"/>
</dbReference>
<dbReference type="PANTHER" id="PTHR10412">
    <property type="entry name" value="MANNOSYL-OLIGOSACCHARIDE GLUCOSIDASE"/>
    <property type="match status" value="1"/>
</dbReference>
<keyword evidence="2 5" id="KW-0378">Hydrolase</keyword>
<dbReference type="Proteomes" id="UP000316882">
    <property type="component" value="Unassembled WGS sequence"/>
</dbReference>
<dbReference type="InterPro" id="IPR012341">
    <property type="entry name" value="6hp_glycosidase-like_sf"/>
</dbReference>
<evidence type="ECO:0000259" key="4">
    <source>
        <dbReference type="Pfam" id="PF22422"/>
    </source>
</evidence>
<evidence type="ECO:0000256" key="2">
    <source>
        <dbReference type="ARBA" id="ARBA00022801"/>
    </source>
</evidence>
<keyword evidence="6" id="KW-1185">Reference proteome</keyword>
<dbReference type="STRING" id="54914.AV540_03800"/>
<evidence type="ECO:0000313" key="6">
    <source>
        <dbReference type="Proteomes" id="UP000316882"/>
    </source>
</evidence>
<dbReference type="SUPFAM" id="SSF48208">
    <property type="entry name" value="Six-hairpin glycosidases"/>
    <property type="match status" value="1"/>
</dbReference>
<dbReference type="EMBL" id="BJMH01000023">
    <property type="protein sequence ID" value="GEB34488.1"/>
    <property type="molecule type" value="Genomic_DNA"/>
</dbReference>
<reference evidence="5 6" key="1">
    <citation type="submission" date="2019-06" db="EMBL/GenBank/DDBJ databases">
        <title>Whole genome shotgun sequence of Brevibacillus parabrevis NBRC 12334.</title>
        <authorList>
            <person name="Hosoyama A."/>
            <person name="Uohara A."/>
            <person name="Ohji S."/>
            <person name="Ichikawa N."/>
        </authorList>
    </citation>
    <scope>NUCLEOTIDE SEQUENCE [LARGE SCALE GENOMIC DNA]</scope>
    <source>
        <strain evidence="5 6">NBRC 12334</strain>
    </source>
</reference>
<accession>A0A4Y3PSX6</accession>
<evidence type="ECO:0000313" key="5">
    <source>
        <dbReference type="EMBL" id="GEB34488.1"/>
    </source>
</evidence>
<proteinExistence type="inferred from homology"/>
<evidence type="ECO:0000256" key="1">
    <source>
        <dbReference type="ARBA" id="ARBA00010833"/>
    </source>
</evidence>
<evidence type="ECO:0000256" key="3">
    <source>
        <dbReference type="ARBA" id="ARBA00023295"/>
    </source>
</evidence>
<dbReference type="Pfam" id="PF22422">
    <property type="entry name" value="MGH1-like_GH"/>
    <property type="match status" value="1"/>
</dbReference>
<dbReference type="RefSeq" id="WP_122962308.1">
    <property type="nucleotide sequence ID" value="NZ_BJMH01000023.1"/>
</dbReference>
<sequence>MQFDLGIVPFSRYGSFLVVSRLGSDKRAEGLYLRNVRGGDNRDGAVFRLELVDGGVAVPFEAVATPTVLVLRAEQGELELCMGEPQLVQVRGRGVGLRLVVESEAADYVMPAPADCLVVNHFTTELYFRLTPLAGKVAVEDAWKATRDSQVKLSFLPDGQTGELEGVIEEFQTVWRERSYPDFASGRARVEQEYREWLGQTLPLSEAAREDGLAEARELAAYITWSCVVRPEGYLPRPAMYMSKNWMTNIWSWDHCFNAMALTRWNLPLAWDQLMVFIDRQDESGVFPDFINDRYALWNCCKPPIHGWTLGWMLARNDDVTDEMLTAIYEPLCRWTDWWFRYRDDDQDGIPQYNHGYDCGWDNSTVFLDGTPIESPDLPAYLVLQMDVLAGVAKRLGRDDEAQAWEEKSEATLQRLLAQHWDGKKFFATRSGSDQPTRGDSLICYMPLVLGEKLPKELRDQLIADVRERFLTDHGLATESPASPFYRSDGYWLGPIWAPVTMLLVDGLRRAGEQKLSQEIARRFCRMAAASGMAENFDALSGAGLRDRAFTWTSSVFLMLAHEYV</sequence>
<feature type="domain" description="Mannosylglycerate hydrolase MGH1-like glycoside hydrolase" evidence="4">
    <location>
        <begin position="249"/>
        <end position="553"/>
    </location>
</feature>
<organism evidence="5 6">
    <name type="scientific">Brevibacillus parabrevis</name>
    <dbReference type="NCBI Taxonomy" id="54914"/>
    <lineage>
        <taxon>Bacteria</taxon>
        <taxon>Bacillati</taxon>
        <taxon>Bacillota</taxon>
        <taxon>Bacilli</taxon>
        <taxon>Bacillales</taxon>
        <taxon>Paenibacillaceae</taxon>
        <taxon>Brevibacillus</taxon>
    </lineage>
</organism>
<comment type="caution">
    <text evidence="5">The sequence shown here is derived from an EMBL/GenBank/DDBJ whole genome shotgun (WGS) entry which is preliminary data.</text>
</comment>
<dbReference type="InterPro" id="IPR054491">
    <property type="entry name" value="MGH1-like_GH"/>
</dbReference>
<comment type="similarity">
    <text evidence="1">Belongs to the glycosyl hydrolase 63 family.</text>
</comment>
<protein>
    <submittedName>
        <fullName evidence="5">Glycoside hydrolase family 37</fullName>
    </submittedName>
</protein>
<dbReference type="AlphaFoldDB" id="A0A4Y3PSX6"/>
<gene>
    <name evidence="5" type="ORF">BPA01_40680</name>
</gene>
<dbReference type="PANTHER" id="PTHR10412:SF11">
    <property type="entry name" value="MANNOSYL-OLIGOSACCHARIDE GLUCOSIDASE"/>
    <property type="match status" value="1"/>
</dbReference>
<name>A0A4Y3PSX6_BREPA</name>
<keyword evidence="3" id="KW-0326">Glycosidase</keyword>
<dbReference type="Gene3D" id="1.50.10.10">
    <property type="match status" value="1"/>
</dbReference>
<dbReference type="InterPro" id="IPR008928">
    <property type="entry name" value="6-hairpin_glycosidase_sf"/>
</dbReference>
<dbReference type="GO" id="GO:0006487">
    <property type="term" value="P:protein N-linked glycosylation"/>
    <property type="evidence" value="ECO:0007669"/>
    <property type="project" value="TreeGrafter"/>
</dbReference>
<dbReference type="GO" id="GO:0009311">
    <property type="term" value="P:oligosaccharide metabolic process"/>
    <property type="evidence" value="ECO:0007669"/>
    <property type="project" value="InterPro"/>
</dbReference>